<keyword evidence="2" id="KW-0472">Membrane</keyword>
<dbReference type="AlphaFoldDB" id="A0AAD5S046"/>
<evidence type="ECO:0000256" key="2">
    <source>
        <dbReference type="SAM" id="Phobius"/>
    </source>
</evidence>
<keyword evidence="3" id="KW-0732">Signal</keyword>
<feature type="signal peptide" evidence="3">
    <location>
        <begin position="1"/>
        <end position="19"/>
    </location>
</feature>
<evidence type="ECO:0000256" key="1">
    <source>
        <dbReference type="SAM" id="MobiDB-lite"/>
    </source>
</evidence>
<keyword evidence="2" id="KW-1133">Transmembrane helix</keyword>
<protein>
    <submittedName>
        <fullName evidence="4">Uncharacterized protein</fullName>
    </submittedName>
</protein>
<dbReference type="EMBL" id="JAKWBI020000004">
    <property type="protein sequence ID" value="KAJ2907120.1"/>
    <property type="molecule type" value="Genomic_DNA"/>
</dbReference>
<evidence type="ECO:0000313" key="5">
    <source>
        <dbReference type="Proteomes" id="UP001201980"/>
    </source>
</evidence>
<feature type="transmembrane region" description="Helical" evidence="2">
    <location>
        <begin position="131"/>
        <end position="159"/>
    </location>
</feature>
<feature type="chain" id="PRO_5042015389" evidence="3">
    <location>
        <begin position="20"/>
        <end position="160"/>
    </location>
</feature>
<evidence type="ECO:0000313" key="4">
    <source>
        <dbReference type="EMBL" id="KAJ2907120.1"/>
    </source>
</evidence>
<dbReference type="Proteomes" id="UP001201980">
    <property type="component" value="Unassembled WGS sequence"/>
</dbReference>
<gene>
    <name evidence="4" type="ORF">MKZ38_007635</name>
</gene>
<comment type="caution">
    <text evidence="4">The sequence shown here is derived from an EMBL/GenBank/DDBJ whole genome shotgun (WGS) entry which is preliminary data.</text>
</comment>
<feature type="region of interest" description="Disordered" evidence="1">
    <location>
        <begin position="86"/>
        <end position="130"/>
    </location>
</feature>
<reference evidence="4" key="1">
    <citation type="submission" date="2022-07" db="EMBL/GenBank/DDBJ databases">
        <title>Draft genome sequence of Zalerion maritima ATCC 34329, a (micro)plastics degrading marine fungus.</title>
        <authorList>
            <person name="Paco A."/>
            <person name="Goncalves M.F.M."/>
            <person name="Rocha-Santos T.A.P."/>
            <person name="Alves A."/>
        </authorList>
    </citation>
    <scope>NUCLEOTIDE SEQUENCE</scope>
    <source>
        <strain evidence="4">ATCC 34329</strain>
    </source>
</reference>
<accession>A0AAD5S046</accession>
<organism evidence="4 5">
    <name type="scientific">Zalerion maritima</name>
    <dbReference type="NCBI Taxonomy" id="339359"/>
    <lineage>
        <taxon>Eukaryota</taxon>
        <taxon>Fungi</taxon>
        <taxon>Dikarya</taxon>
        <taxon>Ascomycota</taxon>
        <taxon>Pezizomycotina</taxon>
        <taxon>Sordariomycetes</taxon>
        <taxon>Lulworthiomycetidae</taxon>
        <taxon>Lulworthiales</taxon>
        <taxon>Lulworthiaceae</taxon>
        <taxon>Zalerion</taxon>
    </lineage>
</organism>
<proteinExistence type="predicted"/>
<name>A0AAD5S046_9PEZI</name>
<sequence length="160" mass="16335">MQFTLFLSTLLSIVGFAMATPPACIINAIGVQGPDATDFDALCDTKQDYVLGNMTESCSSSAVSDAYDYYSSVCLEEASITVAALPTETSGSSSSDNNDDSDSSDSDSSSSSSESDEDDSSSGSTGDKESAAIAATTVVAAGTISSVMFAAGMTSFFYLL</sequence>
<evidence type="ECO:0000256" key="3">
    <source>
        <dbReference type="SAM" id="SignalP"/>
    </source>
</evidence>
<keyword evidence="2" id="KW-0812">Transmembrane</keyword>
<keyword evidence="5" id="KW-1185">Reference proteome</keyword>